<dbReference type="Proteomes" id="UP000199659">
    <property type="component" value="Unassembled WGS sequence"/>
</dbReference>
<keyword evidence="3" id="KW-1185">Reference proteome</keyword>
<dbReference type="STRING" id="37658.SAMN05661086_02049"/>
<proteinExistence type="predicted"/>
<gene>
    <name evidence="2" type="ORF">SAMN05661086_02049</name>
</gene>
<evidence type="ECO:0000313" key="2">
    <source>
        <dbReference type="EMBL" id="SFR83662.1"/>
    </source>
</evidence>
<accession>A0A1I6JXG5</accession>
<protein>
    <submittedName>
        <fullName evidence="2">Thioesterase domain-containing protein</fullName>
    </submittedName>
</protein>
<dbReference type="Pfam" id="PF00975">
    <property type="entry name" value="Thioesterase"/>
    <property type="match status" value="1"/>
</dbReference>
<dbReference type="AlphaFoldDB" id="A0A1I6JXG5"/>
<dbReference type="InterPro" id="IPR029058">
    <property type="entry name" value="AB_hydrolase_fold"/>
</dbReference>
<dbReference type="OrthoDB" id="9778383at2"/>
<dbReference type="EMBL" id="FOYZ01000007">
    <property type="protein sequence ID" value="SFR83662.1"/>
    <property type="molecule type" value="Genomic_DNA"/>
</dbReference>
<evidence type="ECO:0000313" key="3">
    <source>
        <dbReference type="Proteomes" id="UP000199659"/>
    </source>
</evidence>
<evidence type="ECO:0000259" key="1">
    <source>
        <dbReference type="Pfam" id="PF00975"/>
    </source>
</evidence>
<name>A0A1I6JXG5_9FIRM</name>
<reference evidence="2 3" key="1">
    <citation type="submission" date="2016-10" db="EMBL/GenBank/DDBJ databases">
        <authorList>
            <person name="de Groot N.N."/>
        </authorList>
    </citation>
    <scope>NUCLEOTIDE SEQUENCE [LARGE SCALE GENOMIC DNA]</scope>
    <source>
        <strain evidence="2 3">743A</strain>
    </source>
</reference>
<organism evidence="2 3">
    <name type="scientific">Anaeromicropila populeti</name>
    <dbReference type="NCBI Taxonomy" id="37658"/>
    <lineage>
        <taxon>Bacteria</taxon>
        <taxon>Bacillati</taxon>
        <taxon>Bacillota</taxon>
        <taxon>Clostridia</taxon>
        <taxon>Lachnospirales</taxon>
        <taxon>Lachnospiraceae</taxon>
        <taxon>Anaeromicropila</taxon>
    </lineage>
</organism>
<dbReference type="Gene3D" id="3.40.50.1820">
    <property type="entry name" value="alpha/beta hydrolase"/>
    <property type="match status" value="1"/>
</dbReference>
<dbReference type="SUPFAM" id="SSF53474">
    <property type="entry name" value="alpha/beta-Hydrolases"/>
    <property type="match status" value="1"/>
</dbReference>
<dbReference type="RefSeq" id="WP_092560588.1">
    <property type="nucleotide sequence ID" value="NZ_FOYZ01000007.1"/>
</dbReference>
<sequence>MKKESFVVLAEGKNSSEKMQVLFPGGIGTLTQFQPLLSILENRFGREEAIAGFQITDYPAFLEEPAEQLIANLGQKYAKVLLEKEATSYELIGYCFGGLAAMECARRLKDAGKMVKQVITIDTLPNETMLDSDLLMERSLGLFLGSDAYQAGHTVGEELLREALVDLSEKNHGFITTEALCALREPFEEVSACYRKLAEKSHEERLKGLMLTAATSTGKISEEELQQMELMFRIFKHTARAVWEYQPCVYNGDALVLSCADKTTSFLPPMKITTEAYIRSMTTSNFVVRTVEGNHGTCVIPPYVSSLADAIMGGSKL</sequence>
<dbReference type="InterPro" id="IPR001031">
    <property type="entry name" value="Thioesterase"/>
</dbReference>
<feature type="domain" description="Thioesterase" evidence="1">
    <location>
        <begin position="22"/>
        <end position="130"/>
    </location>
</feature>